<dbReference type="Pfam" id="PF20099">
    <property type="entry name" value="DUF6489"/>
    <property type="match status" value="1"/>
</dbReference>
<keyword evidence="2" id="KW-1185">Reference proteome</keyword>
<gene>
    <name evidence="1" type="ORF">C725_1009</name>
</gene>
<comment type="caution">
    <text evidence="1">The sequence shown here is derived from an EMBL/GenBank/DDBJ whole genome shotgun (WGS) entry which is preliminary data.</text>
</comment>
<organism evidence="1 2">
    <name type="scientific">Pacificimonas flava</name>
    <dbReference type="NCBI Taxonomy" id="1234595"/>
    <lineage>
        <taxon>Bacteria</taxon>
        <taxon>Pseudomonadati</taxon>
        <taxon>Pseudomonadota</taxon>
        <taxon>Alphaproteobacteria</taxon>
        <taxon>Sphingomonadales</taxon>
        <taxon>Sphingosinicellaceae</taxon>
        <taxon>Pacificimonas</taxon>
    </lineage>
</organism>
<dbReference type="InterPro" id="IPR045502">
    <property type="entry name" value="DUF6489"/>
</dbReference>
<dbReference type="AlphaFoldDB" id="M2U7Q6"/>
<name>M2U7Q6_9SPHN</name>
<dbReference type="EMBL" id="AMRV01000002">
    <property type="protein sequence ID" value="EMD84037.1"/>
    <property type="molecule type" value="Genomic_DNA"/>
</dbReference>
<dbReference type="OrthoDB" id="5740990at2"/>
<protein>
    <submittedName>
        <fullName evidence="1">Uncharacterized protein</fullName>
    </submittedName>
</protein>
<accession>M2U7Q6</accession>
<dbReference type="RefSeq" id="WP_008600557.1">
    <property type="nucleotide sequence ID" value="NZ_AMRV01000002.1"/>
</dbReference>
<sequence>MNVKLDIDCSPEEARRFFGLPDLAPVHAAYVARMTRMVDEGLSAADLEQAMKTWMGGFSGFADLQKAMFAAMGGQRGGEQTD</sequence>
<evidence type="ECO:0000313" key="1">
    <source>
        <dbReference type="EMBL" id="EMD84037.1"/>
    </source>
</evidence>
<reference evidence="1 2" key="1">
    <citation type="journal article" date="2013" name="Genome Announc.">
        <title>Draft Genome Sequence of Strain JLT2015T, Belonging to the Family Sphingomonadaceae of the Alphaproteobacteria.</title>
        <authorList>
            <person name="Tang K."/>
            <person name="Liu K."/>
            <person name="Li S."/>
            <person name="Jiao N."/>
        </authorList>
    </citation>
    <scope>NUCLEOTIDE SEQUENCE [LARGE SCALE GENOMIC DNA]</scope>
    <source>
        <strain evidence="1 2">JLT2015</strain>
    </source>
</reference>
<evidence type="ECO:0000313" key="2">
    <source>
        <dbReference type="Proteomes" id="UP000011717"/>
    </source>
</evidence>
<proteinExistence type="predicted"/>
<dbReference type="Proteomes" id="UP000011717">
    <property type="component" value="Unassembled WGS sequence"/>
</dbReference>